<evidence type="ECO:0000256" key="5">
    <source>
        <dbReference type="ARBA" id="ARBA00022801"/>
    </source>
</evidence>
<dbReference type="Proteomes" id="UP001595444">
    <property type="component" value="Unassembled WGS sequence"/>
</dbReference>
<dbReference type="Gene3D" id="3.40.390.10">
    <property type="entry name" value="Collagenase (Catalytic Domain)"/>
    <property type="match status" value="1"/>
</dbReference>
<dbReference type="PANTHER" id="PTHR38340:SF1">
    <property type="entry name" value="S-LAYER PROTEIN"/>
    <property type="match status" value="1"/>
</dbReference>
<name>A0ABV7D3Q6_9PROT</name>
<dbReference type="InterPro" id="IPR001818">
    <property type="entry name" value="Pept_M10_metallopeptidase"/>
</dbReference>
<dbReference type="Gene3D" id="2.150.10.10">
    <property type="entry name" value="Serralysin-like metalloprotease, C-terminal"/>
    <property type="match status" value="3"/>
</dbReference>
<dbReference type="SUPFAM" id="SSF55486">
    <property type="entry name" value="Metalloproteases ('zincins'), catalytic domain"/>
    <property type="match status" value="1"/>
</dbReference>
<evidence type="ECO:0000313" key="10">
    <source>
        <dbReference type="Proteomes" id="UP001595444"/>
    </source>
</evidence>
<evidence type="ECO:0000313" key="9">
    <source>
        <dbReference type="EMBL" id="MFC3051344.1"/>
    </source>
</evidence>
<feature type="compositionally biased region" description="Polar residues" evidence="7">
    <location>
        <begin position="523"/>
        <end position="536"/>
    </location>
</feature>
<keyword evidence="3" id="KW-0645">Protease</keyword>
<dbReference type="CDD" id="cd04277">
    <property type="entry name" value="ZnMc_serralysin_like"/>
    <property type="match status" value="1"/>
</dbReference>
<protein>
    <submittedName>
        <fullName evidence="9">M10 family metallopeptidase</fullName>
    </submittedName>
</protein>
<feature type="domain" description="Peptidase M10 metallopeptidase" evidence="8">
    <location>
        <begin position="124"/>
        <end position="174"/>
    </location>
</feature>
<proteinExistence type="predicted"/>
<comment type="subcellular location">
    <subcellularLocation>
        <location evidence="1">Secreted</location>
    </subcellularLocation>
</comment>
<dbReference type="InterPro" id="IPR001343">
    <property type="entry name" value="Hemolysn_Ca-bd"/>
</dbReference>
<dbReference type="Pfam" id="PF00413">
    <property type="entry name" value="Peptidase_M10"/>
    <property type="match status" value="1"/>
</dbReference>
<keyword evidence="4" id="KW-0479">Metal-binding</keyword>
<evidence type="ECO:0000256" key="2">
    <source>
        <dbReference type="ARBA" id="ARBA00022525"/>
    </source>
</evidence>
<dbReference type="RefSeq" id="WP_194211624.1">
    <property type="nucleotide sequence ID" value="NZ_CP061205.1"/>
</dbReference>
<evidence type="ECO:0000256" key="3">
    <source>
        <dbReference type="ARBA" id="ARBA00022670"/>
    </source>
</evidence>
<feature type="region of interest" description="Disordered" evidence="7">
    <location>
        <begin position="405"/>
        <end position="429"/>
    </location>
</feature>
<keyword evidence="5" id="KW-0378">Hydrolase</keyword>
<sequence length="646" mass="66916">MLTTGYEQTVQTVSYGPTGNDDVDALLYGRSYAPDEDGHYTLSFSFPSADSLYSSSPIRGYGESDAEPYYNLTGVSAYTQSLFVGITEQIEAFTNLDLVEVEDEGELAGTIRLAWTSEPDEESVAWAYLPGNNYVSSDIWLQADNSDEDDIDFAHTLLHELGHALGLKHSFEEDGDFPAISSEYEGVDYTVMSYDVSGRFPEAQWADLWPQTYMYFDILALQAAYGVDTVTTASADTYDFSLSERYYMTVWDYSGTDSFGVSSGSTDVYLNLTPGSWSNVGTTIEYWDGSGYFYDSQTVYIADDTVIEQAYGASGDDTLQGNDVANLLIGNAGDDILSGGAGDDVLRGNAGDDISYGGAGDDAVWAGTGDAGDDFGSGGAGNDTLGGGAGDDFLIGGGFDDGNSEHYAGASSSSTDDGSDDIFGGDGNDTLIGGGWDDSAVNDNGIFNAGEEITSGTGQDAIWAGAGDDLVYGAAGSDALGGGLGNDTLYAAGGNDTLYGGKQDGRDSVDGGSGNDEIYTGAGNDTISGGSGNDNLFSGAGNDTVDGGSGNDTLWGGGGNDRFTGGAGADTFIFEAGHGDDIITDFSEASDILDLSSTVTDFINAADVQAAATNSGSNVVIDLGGGDSLTLYGFSVSDLDGITYVL</sequence>
<evidence type="ECO:0000256" key="7">
    <source>
        <dbReference type="SAM" id="MobiDB-lite"/>
    </source>
</evidence>
<keyword evidence="6" id="KW-0862">Zinc</keyword>
<dbReference type="InterPro" id="IPR011049">
    <property type="entry name" value="Serralysin-like_metalloprot_C"/>
</dbReference>
<evidence type="ECO:0000256" key="6">
    <source>
        <dbReference type="ARBA" id="ARBA00022833"/>
    </source>
</evidence>
<dbReference type="SUPFAM" id="SSF51120">
    <property type="entry name" value="beta-Roll"/>
    <property type="match status" value="3"/>
</dbReference>
<evidence type="ECO:0000256" key="1">
    <source>
        <dbReference type="ARBA" id="ARBA00004613"/>
    </source>
</evidence>
<keyword evidence="2" id="KW-0964">Secreted</keyword>
<keyword evidence="10" id="KW-1185">Reference proteome</keyword>
<dbReference type="InterPro" id="IPR050557">
    <property type="entry name" value="RTX_toxin/Mannuronan_C5-epim"/>
</dbReference>
<dbReference type="InterPro" id="IPR034033">
    <property type="entry name" value="Serralysin-like"/>
</dbReference>
<comment type="caution">
    <text evidence="9">The sequence shown here is derived from an EMBL/GenBank/DDBJ whole genome shotgun (WGS) entry which is preliminary data.</text>
</comment>
<gene>
    <name evidence="9" type="ORF">ACFOKA_05450</name>
</gene>
<feature type="region of interest" description="Disordered" evidence="7">
    <location>
        <begin position="501"/>
        <end position="543"/>
    </location>
</feature>
<dbReference type="PRINTS" id="PR00313">
    <property type="entry name" value="CABNDNGRPT"/>
</dbReference>
<accession>A0ABV7D3Q6</accession>
<dbReference type="PANTHER" id="PTHR38340">
    <property type="entry name" value="S-LAYER PROTEIN"/>
    <property type="match status" value="1"/>
</dbReference>
<dbReference type="InterPro" id="IPR024079">
    <property type="entry name" value="MetalloPept_cat_dom_sf"/>
</dbReference>
<evidence type="ECO:0000256" key="4">
    <source>
        <dbReference type="ARBA" id="ARBA00022723"/>
    </source>
</evidence>
<reference evidence="10" key="1">
    <citation type="journal article" date="2019" name="Int. J. Syst. Evol. Microbiol.">
        <title>The Global Catalogue of Microorganisms (GCM) 10K type strain sequencing project: providing services to taxonomists for standard genome sequencing and annotation.</title>
        <authorList>
            <consortium name="The Broad Institute Genomics Platform"/>
            <consortium name="The Broad Institute Genome Sequencing Center for Infectious Disease"/>
            <person name="Wu L."/>
            <person name="Ma J."/>
        </authorList>
    </citation>
    <scope>NUCLEOTIDE SEQUENCE [LARGE SCALE GENOMIC DNA]</scope>
    <source>
        <strain evidence="10">KCTC 62164</strain>
    </source>
</reference>
<evidence type="ECO:0000259" key="8">
    <source>
        <dbReference type="Pfam" id="PF00413"/>
    </source>
</evidence>
<dbReference type="Pfam" id="PF00353">
    <property type="entry name" value="HemolysinCabind"/>
    <property type="match status" value="6"/>
</dbReference>
<organism evidence="9 10">
    <name type="scientific">Kordiimonas pumila</name>
    <dbReference type="NCBI Taxonomy" id="2161677"/>
    <lineage>
        <taxon>Bacteria</taxon>
        <taxon>Pseudomonadati</taxon>
        <taxon>Pseudomonadota</taxon>
        <taxon>Alphaproteobacteria</taxon>
        <taxon>Kordiimonadales</taxon>
        <taxon>Kordiimonadaceae</taxon>
        <taxon>Kordiimonas</taxon>
    </lineage>
</organism>
<dbReference type="EMBL" id="JBHRSL010000002">
    <property type="protein sequence ID" value="MFC3051344.1"/>
    <property type="molecule type" value="Genomic_DNA"/>
</dbReference>